<evidence type="ECO:0000313" key="7">
    <source>
        <dbReference type="Proteomes" id="UP000824469"/>
    </source>
</evidence>
<evidence type="ECO:0000313" key="6">
    <source>
        <dbReference type="EMBL" id="KAH9320860.1"/>
    </source>
</evidence>
<evidence type="ECO:0000259" key="4">
    <source>
        <dbReference type="Pfam" id="PF23628"/>
    </source>
</evidence>
<dbReference type="InterPro" id="IPR056512">
    <property type="entry name" value="LIN_N"/>
</dbReference>
<evidence type="ECO:0000256" key="1">
    <source>
        <dbReference type="PROSITE-ProRule" id="PRU00221"/>
    </source>
</evidence>
<dbReference type="PROSITE" id="PS50294">
    <property type="entry name" value="WD_REPEATS_REGION"/>
    <property type="match status" value="1"/>
</dbReference>
<keyword evidence="1" id="KW-0853">WD repeat</keyword>
<dbReference type="SUPFAM" id="SSF48371">
    <property type="entry name" value="ARM repeat"/>
    <property type="match status" value="1"/>
</dbReference>
<dbReference type="Pfam" id="PF23628">
    <property type="entry name" value="ARM_LIN_C"/>
    <property type="match status" value="1"/>
</dbReference>
<dbReference type="InterPro" id="IPR016024">
    <property type="entry name" value="ARM-type_fold"/>
</dbReference>
<dbReference type="Pfam" id="PF23654">
    <property type="entry name" value="ARM_LIN_2nd"/>
    <property type="match status" value="1"/>
</dbReference>
<dbReference type="Gene3D" id="1.25.10.10">
    <property type="entry name" value="Leucine-rich Repeat Variant"/>
    <property type="match status" value="1"/>
</dbReference>
<dbReference type="InterPro" id="IPR055566">
    <property type="entry name" value="ARM_LIN"/>
</dbReference>
<sequence>MDSSPDRASTQSRRHCVTIHKKSRRISVLKAKKKAQTDGLKPYAISKSTDSVLDFAGVKALILLISKYIARLLADSTRRRAIRLKCKSRIRMCKHGEFFEFGEQVVLANLYWGMQSLEKAINSTSVEAKNARLENAERMLQVPALLDEDATTAGMSNSYIICCAYFHLALVWKIRKNERQMALHLLQAFVVSPHYSRLDFAPGLWKEIFLPHVSFLENEFVADLEMAGGIEPDELHLKRTQRRTYYKEALNKITRKHAKYYKDWLTYYTVVYSGDEAGDSLWMDEQIRKPKLIHEEHRAMQKKTARKQGTTQNRVHIREGLYDGENLKQESLESFEECAKINDTSERIHVRMACLSDLSAEESIMSNEKDVNGKLCFIYNEKEEGGSTSPLLQVEDCRVSTRKSGRFCYLMNKETTDPKSLSEMLREPQSDMSIFADSHSNSGEEENDSEEKTEKRPTSEAAACLSFRNMPKTEPLESTGLDFHFEGKSYKKSNQGENYGQTYPTLYTNNICSPLNQQFPDSIIKATREACKKTSVLQDQSCCQNINTFDLAQPTIAHVTRQLLDQYKSETLDSLQQIKLSLPIFSEQLACDEKTLSCISDRCFDDHLSESLRCSDIGKVKQLSNSARRKLDFPDNVSVCKSGNSDDHNKCQAFEKEIEFEQAVCILCTSDEIKECEEAVLTIKYLWADLENKTEAESALLRAAVVDQLMEILLASRVEDVLRAAICILSVLVIREKFIVHYILKNDPELCFVTDILKRMKIYEAAILLYLLEPSAIQMKTLELLPILVEVIYNGNHYVNGPISLPWMPSAVAVMMIEILVASFDYLTNDSHLQVIISLNILPGLLDILKSENMEVRVAAAFVLTQCMRSDGTCRHYISQRTPMASIVQLLHTANRRCRSVALEFIAEVICLQRNSFMVGILRQIQQQGVFSSMHILMAYIQQIPLEYQPLPAGLILQLDMLADSQGQSLFREEAVEVLLAALSCKESISAQISSAAVLSSLAGRFTYIGEPSTVAWLVKKAGLSWAKQKYISGDLDCLDHGMQEEDTDAVCWSNKIAKKIMLSGTPVFEALKKGLKSNVSEIARDCLITVAWLGYELSTMQRNRLRPIARDIILPEIVTFMQPGIELEERVLASLSLYNYTAGSGMQQLLKFSRELHGPLRRLAAFTWTAEELSKVIAYSSPSKFNTAWDHKHIIEIGNNTNGATLALIHYKGKLYSGHSDGSIKAWEVKGMSYQLVQELREHRKSVTCFAVFEPSKYLISGSADKTVRIWNGLQQLLECVMVVNMKDPICKVDTHGQMLFAVTRSSGVKVHHGERVIKVLNENKHVQSLVIAEDKIYCGCKDSSIQVSLATLPVSPKNEGSKKLSFVFGCHGPDMLPADFEKSLVCFFSSLSLNLNLTIWGLQAIDVASGQAKQIQGCTRTWLGNKPVYTIVPFRDWIYTGGALVDGFNLKVRIIA</sequence>
<feature type="domain" description="Putative E3 ubiquitin-protein ligase LIN ARM-like" evidence="4">
    <location>
        <begin position="821"/>
        <end position="1178"/>
    </location>
</feature>
<feature type="repeat" description="WD" evidence="1">
    <location>
        <begin position="1241"/>
        <end position="1273"/>
    </location>
</feature>
<feature type="domain" description="Putative E3 ubiquitin-protein ligase LIN N-terminal" evidence="3">
    <location>
        <begin position="58"/>
        <end position="267"/>
    </location>
</feature>
<dbReference type="PANTHER" id="PTHR35549:SF2">
    <property type="entry name" value="TRANSDUCIN_WD40 REPEAT-LIKE SUPERFAMILY PROTEIN"/>
    <property type="match status" value="1"/>
</dbReference>
<dbReference type="OMA" id="WGKESQV"/>
<dbReference type="Gene3D" id="2.130.10.10">
    <property type="entry name" value="YVTN repeat-like/Quinoprotein amine dehydrogenase"/>
    <property type="match status" value="1"/>
</dbReference>
<organism evidence="6 7">
    <name type="scientific">Taxus chinensis</name>
    <name type="common">Chinese yew</name>
    <name type="synonym">Taxus wallichiana var. chinensis</name>
    <dbReference type="NCBI Taxonomy" id="29808"/>
    <lineage>
        <taxon>Eukaryota</taxon>
        <taxon>Viridiplantae</taxon>
        <taxon>Streptophyta</taxon>
        <taxon>Embryophyta</taxon>
        <taxon>Tracheophyta</taxon>
        <taxon>Spermatophyta</taxon>
        <taxon>Pinopsida</taxon>
        <taxon>Pinidae</taxon>
        <taxon>Conifers II</taxon>
        <taxon>Cupressales</taxon>
        <taxon>Taxaceae</taxon>
        <taxon>Taxus</taxon>
    </lineage>
</organism>
<dbReference type="Proteomes" id="UP000824469">
    <property type="component" value="Unassembled WGS sequence"/>
</dbReference>
<evidence type="ECO:0008006" key="8">
    <source>
        <dbReference type="Google" id="ProtNLM"/>
    </source>
</evidence>
<dbReference type="PROSITE" id="PS50082">
    <property type="entry name" value="WD_REPEATS_2"/>
    <property type="match status" value="1"/>
</dbReference>
<evidence type="ECO:0000259" key="5">
    <source>
        <dbReference type="Pfam" id="PF23654"/>
    </source>
</evidence>
<protein>
    <recommendedName>
        <fullName evidence="8">E3 ubiquitin-protein ligase LIN-1</fullName>
    </recommendedName>
</protein>
<accession>A0AA38GFB3</accession>
<dbReference type="EMBL" id="JAHRHJ020000003">
    <property type="protein sequence ID" value="KAH9320860.1"/>
    <property type="molecule type" value="Genomic_DNA"/>
</dbReference>
<name>A0AA38GFB3_TAXCH</name>
<evidence type="ECO:0000259" key="3">
    <source>
        <dbReference type="Pfam" id="PF23568"/>
    </source>
</evidence>
<proteinExistence type="predicted"/>
<gene>
    <name evidence="6" type="ORF">KI387_015499</name>
</gene>
<dbReference type="Pfam" id="PF23568">
    <property type="entry name" value="ARM_LIN"/>
    <property type="match status" value="1"/>
</dbReference>
<dbReference type="Pfam" id="PF00400">
    <property type="entry name" value="WD40"/>
    <property type="match status" value="1"/>
</dbReference>
<comment type="caution">
    <text evidence="6">The sequence shown here is derived from an EMBL/GenBank/DDBJ whole genome shotgun (WGS) entry which is preliminary data.</text>
</comment>
<dbReference type="InterPro" id="IPR036322">
    <property type="entry name" value="WD40_repeat_dom_sf"/>
</dbReference>
<evidence type="ECO:0000256" key="2">
    <source>
        <dbReference type="SAM" id="MobiDB-lite"/>
    </source>
</evidence>
<feature type="domain" description="Putative E3 ubiquitin-protein ligase LIN ARM repeats" evidence="5">
    <location>
        <begin position="659"/>
        <end position="818"/>
    </location>
</feature>
<reference evidence="6 7" key="1">
    <citation type="journal article" date="2021" name="Nat. Plants">
        <title>The Taxus genome provides insights into paclitaxel biosynthesis.</title>
        <authorList>
            <person name="Xiong X."/>
            <person name="Gou J."/>
            <person name="Liao Q."/>
            <person name="Li Y."/>
            <person name="Zhou Q."/>
            <person name="Bi G."/>
            <person name="Li C."/>
            <person name="Du R."/>
            <person name="Wang X."/>
            <person name="Sun T."/>
            <person name="Guo L."/>
            <person name="Liang H."/>
            <person name="Lu P."/>
            <person name="Wu Y."/>
            <person name="Zhang Z."/>
            <person name="Ro D.K."/>
            <person name="Shang Y."/>
            <person name="Huang S."/>
            <person name="Yan J."/>
        </authorList>
    </citation>
    <scope>NUCLEOTIDE SEQUENCE [LARGE SCALE GENOMIC DNA]</scope>
    <source>
        <strain evidence="6">Ta-2019</strain>
    </source>
</reference>
<feature type="region of interest" description="Disordered" evidence="2">
    <location>
        <begin position="434"/>
        <end position="462"/>
    </location>
</feature>
<dbReference type="InterPro" id="IPR001680">
    <property type="entry name" value="WD40_rpt"/>
</dbReference>
<dbReference type="InterPro" id="IPR011989">
    <property type="entry name" value="ARM-like"/>
</dbReference>
<dbReference type="PANTHER" id="PTHR35549">
    <property type="entry name" value="OS04G0584500 PROTEIN"/>
    <property type="match status" value="1"/>
</dbReference>
<dbReference type="InterPro" id="IPR015943">
    <property type="entry name" value="WD40/YVTN_repeat-like_dom_sf"/>
</dbReference>
<dbReference type="SMART" id="SM00320">
    <property type="entry name" value="WD40"/>
    <property type="match status" value="2"/>
</dbReference>
<keyword evidence="7" id="KW-1185">Reference proteome</keyword>
<dbReference type="SUPFAM" id="SSF50978">
    <property type="entry name" value="WD40 repeat-like"/>
    <property type="match status" value="1"/>
</dbReference>
<dbReference type="InterPro" id="IPR056514">
    <property type="entry name" value="ARM_LIN_2nd"/>
</dbReference>